<dbReference type="PANTHER" id="PTHR11675">
    <property type="entry name" value="N-ACETYLGALACTOSAMINYLTRANSFERASE"/>
    <property type="match status" value="1"/>
</dbReference>
<evidence type="ECO:0000313" key="19">
    <source>
        <dbReference type="Proteomes" id="UP000285301"/>
    </source>
</evidence>
<accession>A0A3S3RP58</accession>
<comment type="similarity">
    <text evidence="4 16">Belongs to the glycosyltransferase 2 family. GalNAc-T subfamily.</text>
</comment>
<evidence type="ECO:0000256" key="15">
    <source>
        <dbReference type="ARBA" id="ARBA00023211"/>
    </source>
</evidence>
<dbReference type="SUPFAM" id="SSF50370">
    <property type="entry name" value="Ricin B-like lectins"/>
    <property type="match status" value="1"/>
</dbReference>
<keyword evidence="15 16" id="KW-0464">Manganese</keyword>
<evidence type="ECO:0000256" key="10">
    <source>
        <dbReference type="ARBA" id="ARBA00022968"/>
    </source>
</evidence>
<keyword evidence="6 16" id="KW-0808">Transferase</keyword>
<evidence type="ECO:0000259" key="17">
    <source>
        <dbReference type="SMART" id="SM00458"/>
    </source>
</evidence>
<feature type="non-terminal residue" evidence="18">
    <location>
        <position position="1"/>
    </location>
</feature>
<dbReference type="EMBL" id="NCKU01007377">
    <property type="protein sequence ID" value="RWS02681.1"/>
    <property type="molecule type" value="Genomic_DNA"/>
</dbReference>
<keyword evidence="5 16" id="KW-0328">Glycosyltransferase</keyword>
<comment type="subcellular location">
    <subcellularLocation>
        <location evidence="2 16">Golgi apparatus membrane</location>
        <topology evidence="2 16">Single-pass type II membrane protein</topology>
    </subcellularLocation>
</comment>
<dbReference type="EC" id="2.4.1.-" evidence="16"/>
<evidence type="ECO:0000256" key="7">
    <source>
        <dbReference type="ARBA" id="ARBA00022692"/>
    </source>
</evidence>
<comment type="cofactor">
    <cofactor evidence="1 16">
        <name>Mn(2+)</name>
        <dbReference type="ChEBI" id="CHEBI:29035"/>
    </cofactor>
</comment>
<dbReference type="InterPro" id="IPR035992">
    <property type="entry name" value="Ricin_B-like_lectins"/>
</dbReference>
<evidence type="ECO:0000256" key="9">
    <source>
        <dbReference type="ARBA" id="ARBA00022734"/>
    </source>
</evidence>
<keyword evidence="14 16" id="KW-1015">Disulfide bond</keyword>
<dbReference type="Proteomes" id="UP000285301">
    <property type="component" value="Unassembled WGS sequence"/>
</dbReference>
<keyword evidence="13" id="KW-0472">Membrane</keyword>
<evidence type="ECO:0000256" key="11">
    <source>
        <dbReference type="ARBA" id="ARBA00022989"/>
    </source>
</evidence>
<evidence type="ECO:0000256" key="12">
    <source>
        <dbReference type="ARBA" id="ARBA00023034"/>
    </source>
</evidence>
<dbReference type="PANTHER" id="PTHR11675:SF43">
    <property type="entry name" value="POLYPEPTIDE N-ACETYLGALACTOSAMINYLTRANSFERASE 1"/>
    <property type="match status" value="1"/>
</dbReference>
<dbReference type="STRING" id="1965070.A0A3S3RP58"/>
<comment type="caution">
    <text evidence="18">The sequence shown here is derived from an EMBL/GenBank/DDBJ whole genome shotgun (WGS) entry which is preliminary data.</text>
</comment>
<reference evidence="18 19" key="1">
    <citation type="journal article" date="2018" name="Gigascience">
        <title>Genomes of trombidid mites reveal novel predicted allergens and laterally-transferred genes associated with secondary metabolism.</title>
        <authorList>
            <person name="Dong X."/>
            <person name="Chaisiri K."/>
            <person name="Xia D."/>
            <person name="Armstrong S.D."/>
            <person name="Fang Y."/>
            <person name="Donnelly M.J."/>
            <person name="Kadowaki T."/>
            <person name="McGarry J.W."/>
            <person name="Darby A.C."/>
            <person name="Makepeace B.L."/>
        </authorList>
    </citation>
    <scope>NUCLEOTIDE SEQUENCE [LARGE SCALE GENOMIC DNA]</scope>
    <source>
        <strain evidence="18">UoL-WK</strain>
    </source>
</reference>
<dbReference type="GO" id="GO:0030246">
    <property type="term" value="F:carbohydrate binding"/>
    <property type="evidence" value="ECO:0007669"/>
    <property type="project" value="UniProtKB-KW"/>
</dbReference>
<dbReference type="CDD" id="cd23459">
    <property type="entry name" value="beta-trefoil_Ricin_Pgant1-like"/>
    <property type="match status" value="1"/>
</dbReference>
<evidence type="ECO:0000256" key="14">
    <source>
        <dbReference type="ARBA" id="ARBA00023157"/>
    </source>
</evidence>
<gene>
    <name evidence="18" type="ORF">B4U79_01896</name>
</gene>
<dbReference type="Pfam" id="PF00652">
    <property type="entry name" value="Ricin_B_lectin"/>
    <property type="match status" value="2"/>
</dbReference>
<evidence type="ECO:0000256" key="2">
    <source>
        <dbReference type="ARBA" id="ARBA00004323"/>
    </source>
</evidence>
<keyword evidence="11" id="KW-1133">Transmembrane helix</keyword>
<dbReference type="SMART" id="SM00458">
    <property type="entry name" value="RICIN"/>
    <property type="match status" value="1"/>
</dbReference>
<protein>
    <recommendedName>
        <fullName evidence="16">Polypeptide N-acetylgalactosaminyltransferase</fullName>
        <ecNumber evidence="16">2.4.1.-</ecNumber>
    </recommendedName>
    <alternativeName>
        <fullName evidence="16">Protein-UDP acetylgalactosaminyltransferase</fullName>
    </alternativeName>
</protein>
<dbReference type="SUPFAM" id="SSF53448">
    <property type="entry name" value="Nucleotide-diphospho-sugar transferases"/>
    <property type="match status" value="1"/>
</dbReference>
<proteinExistence type="inferred from homology"/>
<dbReference type="PROSITE" id="PS50231">
    <property type="entry name" value="RICIN_B_LECTIN"/>
    <property type="match status" value="1"/>
</dbReference>
<dbReference type="Pfam" id="PF00535">
    <property type="entry name" value="Glycos_transf_2"/>
    <property type="match status" value="1"/>
</dbReference>
<dbReference type="GO" id="GO:0006493">
    <property type="term" value="P:protein O-linked glycosylation"/>
    <property type="evidence" value="ECO:0007669"/>
    <property type="project" value="UniProtKB-ARBA"/>
</dbReference>
<keyword evidence="10" id="KW-0735">Signal-anchor</keyword>
<keyword evidence="8" id="KW-0479">Metal-binding</keyword>
<evidence type="ECO:0000256" key="5">
    <source>
        <dbReference type="ARBA" id="ARBA00022676"/>
    </source>
</evidence>
<evidence type="ECO:0000313" key="18">
    <source>
        <dbReference type="EMBL" id="RWS02681.1"/>
    </source>
</evidence>
<name>A0A3S3RP58_9ACAR</name>
<feature type="domain" description="Ricin B lectin" evidence="17">
    <location>
        <begin position="390"/>
        <end position="531"/>
    </location>
</feature>
<dbReference type="OrthoDB" id="416652at2759"/>
<evidence type="ECO:0000256" key="4">
    <source>
        <dbReference type="ARBA" id="ARBA00005680"/>
    </source>
</evidence>
<dbReference type="CDD" id="cd02510">
    <property type="entry name" value="pp-GalNAc-T"/>
    <property type="match status" value="1"/>
</dbReference>
<comment type="pathway">
    <text evidence="3 16">Protein modification; protein glycosylation.</text>
</comment>
<keyword evidence="19" id="KW-1185">Reference proteome</keyword>
<keyword evidence="12 16" id="KW-0333">Golgi apparatus</keyword>
<dbReference type="GO" id="GO:0004653">
    <property type="term" value="F:polypeptide N-acetylgalactosaminyltransferase activity"/>
    <property type="evidence" value="ECO:0007669"/>
    <property type="project" value="UniProtKB-ARBA"/>
</dbReference>
<dbReference type="InterPro" id="IPR000772">
    <property type="entry name" value="Ricin_B_lectin"/>
</dbReference>
<dbReference type="InterPro" id="IPR045885">
    <property type="entry name" value="GalNAc-T"/>
</dbReference>
<dbReference type="InterPro" id="IPR001173">
    <property type="entry name" value="Glyco_trans_2-like"/>
</dbReference>
<evidence type="ECO:0000256" key="13">
    <source>
        <dbReference type="ARBA" id="ARBA00023136"/>
    </source>
</evidence>
<dbReference type="AlphaFoldDB" id="A0A3S3RP58"/>
<evidence type="ECO:0000256" key="16">
    <source>
        <dbReference type="RuleBase" id="RU361242"/>
    </source>
</evidence>
<dbReference type="UniPathway" id="UPA00378"/>
<sequence length="539" mass="62485">AKQRARFASLNPVVNGWGENGRPVVLTDPLEKNLSDSMFAQAAFNVYISDRIALNRSLPDPRPNECSDLDYDFDSLGTASVVIIFTDEIWSALLRTIVSVWNRTPHKLLKEIILVDDWSQKIELKQDLVDYCSSYFGDKVKIIRTERREGLIRARIMGAKQATGDVVIFLDSHCEVTKDWILPLLQTIRNDPSTVVCPVIDVIDDKTLQYFTGNAYYFQIGGFTWSGHFSWIDVPSSWMQNNPTKAIESPTMAGGLFAIDRNYFFSIGAYDDQMEIWGGENLELSFRLWQCGGRLVIHPCSHVGHIFRDYHPYSFQGKDTHGINTLRTVYVWMDKEYQKYFFMHRKDLLSKDPGDLTKRLQLKEKLKCKSFKWYLDTIYRGKKFMFDKNAKAYGSVRNPKTNLCLDIMNQDEDKEIRIGVFHCQEASQEEWSNQFFTLTKSGHLRREEACCSATDNKFVELRTCSDNEEEDANDEEIFQLLESQLWKHTKGGWIQNKFTKMCLSTRGVKNGESVSLAKCNDSDMYQIWWFQKYTDINVL</sequence>
<organism evidence="18 19">
    <name type="scientific">Dinothrombium tinctorium</name>
    <dbReference type="NCBI Taxonomy" id="1965070"/>
    <lineage>
        <taxon>Eukaryota</taxon>
        <taxon>Metazoa</taxon>
        <taxon>Ecdysozoa</taxon>
        <taxon>Arthropoda</taxon>
        <taxon>Chelicerata</taxon>
        <taxon>Arachnida</taxon>
        <taxon>Acari</taxon>
        <taxon>Acariformes</taxon>
        <taxon>Trombidiformes</taxon>
        <taxon>Prostigmata</taxon>
        <taxon>Anystina</taxon>
        <taxon>Parasitengona</taxon>
        <taxon>Trombidioidea</taxon>
        <taxon>Trombidiidae</taxon>
        <taxon>Dinothrombium</taxon>
    </lineage>
</organism>
<dbReference type="InterPro" id="IPR029044">
    <property type="entry name" value="Nucleotide-diphossugar_trans"/>
</dbReference>
<dbReference type="GO" id="GO:0046872">
    <property type="term" value="F:metal ion binding"/>
    <property type="evidence" value="ECO:0007669"/>
    <property type="project" value="UniProtKB-KW"/>
</dbReference>
<keyword evidence="9 16" id="KW-0430">Lectin</keyword>
<evidence type="ECO:0000256" key="1">
    <source>
        <dbReference type="ARBA" id="ARBA00001936"/>
    </source>
</evidence>
<keyword evidence="7" id="KW-0812">Transmembrane</keyword>
<dbReference type="Gene3D" id="2.80.10.50">
    <property type="match status" value="1"/>
</dbReference>
<dbReference type="FunFam" id="3.90.550.10:FF:000021">
    <property type="entry name" value="Polypeptide N-acetylgalactosaminyltransferase"/>
    <property type="match status" value="1"/>
</dbReference>
<dbReference type="GO" id="GO:0000139">
    <property type="term" value="C:Golgi membrane"/>
    <property type="evidence" value="ECO:0007669"/>
    <property type="project" value="UniProtKB-SubCell"/>
</dbReference>
<evidence type="ECO:0000256" key="8">
    <source>
        <dbReference type="ARBA" id="ARBA00022723"/>
    </source>
</evidence>
<dbReference type="Gene3D" id="3.90.550.10">
    <property type="entry name" value="Spore Coat Polysaccharide Biosynthesis Protein SpsA, Chain A"/>
    <property type="match status" value="1"/>
</dbReference>
<evidence type="ECO:0000256" key="6">
    <source>
        <dbReference type="ARBA" id="ARBA00022679"/>
    </source>
</evidence>
<evidence type="ECO:0000256" key="3">
    <source>
        <dbReference type="ARBA" id="ARBA00004922"/>
    </source>
</evidence>